<name>D0LBG6_GORB4</name>
<reference evidence="3" key="1">
    <citation type="submission" date="2009-10" db="EMBL/GenBank/DDBJ databases">
        <title>The complete chromosome of Gordonia bronchialis DSM 43247.</title>
        <authorList>
            <consortium name="US DOE Joint Genome Institute (JGI-PGF)"/>
            <person name="Lucas S."/>
            <person name="Copeland A."/>
            <person name="Lapidus A."/>
            <person name="Glavina del Rio T."/>
            <person name="Dalin E."/>
            <person name="Tice H."/>
            <person name="Bruce D."/>
            <person name="Goodwin L."/>
            <person name="Pitluck S."/>
            <person name="Kyrpides N."/>
            <person name="Mavromatis K."/>
            <person name="Ivanova N."/>
            <person name="Ovchinnikova G."/>
            <person name="Saunders E."/>
            <person name="Brettin T."/>
            <person name="Detter J.C."/>
            <person name="Han C."/>
            <person name="Larimer F."/>
            <person name="Land M."/>
            <person name="Hauser L."/>
            <person name="Markowitz V."/>
            <person name="Cheng J.-F."/>
            <person name="Hugenholtz P."/>
            <person name="Woyke T."/>
            <person name="Wu D."/>
            <person name="Jando M."/>
            <person name="Schneider S."/>
            <person name="Goeker M."/>
            <person name="Klenk H.-P."/>
            <person name="Eisen J.A."/>
        </authorList>
    </citation>
    <scope>NUCLEOTIDE SEQUENCE [LARGE SCALE GENOMIC DNA]</scope>
    <source>
        <strain evidence="3">ATCC 25592 / DSM 43247 / BCRC 13721 / JCM 3198 / KCTC 3076 / NBRC 16047 / NCTC 10667</strain>
    </source>
</reference>
<keyword evidence="2" id="KW-0378">Hydrolase</keyword>
<evidence type="ECO:0000259" key="1">
    <source>
        <dbReference type="Pfam" id="PF12146"/>
    </source>
</evidence>
<sequence>MTSALGTNSAPPDWRPDRLLDRYETRTIALADDPDHEDPITASLVRKAGPEPARNGAVLYVHGFTDYFFHEPLAEHFHAHGYAFYALDLRKSGRSLAGHHTPHFTTDLRAYDEELGAALDMVVAETGGPVLVVAHSTGGLIAPLWLDRLRATDPHRHAHVCGLVLNSPWFDLQGHPVLRTPIVSAIIRAAALCPRRVIPRRLSDGYGRSIHESGNGEWSYELSLKPLGGFPVTFGFLGAVRRGHARLHRGIDVGVPSLVLRSDKTYFDPIRRGTVDNADVVVDVRHIARWCGCLGNRISCVPIPDARHDVFLSVEAAREQAYREVTAWLRATSPMTTDRDGAERATTDEGALA</sequence>
<dbReference type="AlphaFoldDB" id="D0LBG6"/>
<dbReference type="Pfam" id="PF12146">
    <property type="entry name" value="Hydrolase_4"/>
    <property type="match status" value="1"/>
</dbReference>
<dbReference type="SUPFAM" id="SSF53474">
    <property type="entry name" value="alpha/beta-Hydrolases"/>
    <property type="match status" value="1"/>
</dbReference>
<reference evidence="2 3" key="2">
    <citation type="journal article" date="2010" name="Stand. Genomic Sci.">
        <title>Complete genome sequence of Gordonia bronchialis type strain (3410).</title>
        <authorList>
            <person name="Ivanova N."/>
            <person name="Sikorski J."/>
            <person name="Jando M."/>
            <person name="Lapidus A."/>
            <person name="Nolan M."/>
            <person name="Lucas S."/>
            <person name="Del Rio T.G."/>
            <person name="Tice H."/>
            <person name="Copeland A."/>
            <person name="Cheng J.F."/>
            <person name="Chen F."/>
            <person name="Bruce D."/>
            <person name="Goodwin L."/>
            <person name="Pitluck S."/>
            <person name="Mavromatis K."/>
            <person name="Ovchinnikova G."/>
            <person name="Pati A."/>
            <person name="Chen A."/>
            <person name="Palaniappan K."/>
            <person name="Land M."/>
            <person name="Hauser L."/>
            <person name="Chang Y.J."/>
            <person name="Jeffries C.D."/>
            <person name="Chain P."/>
            <person name="Saunders E."/>
            <person name="Han C."/>
            <person name="Detter J.C."/>
            <person name="Brettin T."/>
            <person name="Rohde M."/>
            <person name="Goker M."/>
            <person name="Bristow J."/>
            <person name="Eisen J.A."/>
            <person name="Markowitz V."/>
            <person name="Hugenholtz P."/>
            <person name="Klenk H.P."/>
            <person name="Kyrpides N.C."/>
        </authorList>
    </citation>
    <scope>NUCLEOTIDE SEQUENCE [LARGE SCALE GENOMIC DNA]</scope>
    <source>
        <strain evidence="3">ATCC 25592 / DSM 43247 / BCRC 13721 / JCM 3198 / KCTC 3076 / NBRC 16047 / NCTC 10667</strain>
    </source>
</reference>
<dbReference type="EMBL" id="CP001802">
    <property type="protein sequence ID" value="ACY21380.1"/>
    <property type="molecule type" value="Genomic_DNA"/>
</dbReference>
<dbReference type="KEGG" id="gbr:Gbro_2131"/>
<dbReference type="InterPro" id="IPR029058">
    <property type="entry name" value="AB_hydrolase_fold"/>
</dbReference>
<dbReference type="Proteomes" id="UP000001219">
    <property type="component" value="Chromosome"/>
</dbReference>
<dbReference type="STRING" id="526226.Gbro_2131"/>
<dbReference type="InterPro" id="IPR051044">
    <property type="entry name" value="MAG_DAG_Lipase"/>
</dbReference>
<dbReference type="GO" id="GO:0016787">
    <property type="term" value="F:hydrolase activity"/>
    <property type="evidence" value="ECO:0007669"/>
    <property type="project" value="UniProtKB-KW"/>
</dbReference>
<proteinExistence type="predicted"/>
<organism evidence="2 3">
    <name type="scientific">Gordonia bronchialis (strain ATCC 25592 / DSM 43247 / BCRC 13721 / JCM 3198 / KCTC 3076 / NBRC 16047 / NCTC 10667)</name>
    <name type="common">Rhodococcus bronchialis</name>
    <dbReference type="NCBI Taxonomy" id="526226"/>
    <lineage>
        <taxon>Bacteria</taxon>
        <taxon>Bacillati</taxon>
        <taxon>Actinomycetota</taxon>
        <taxon>Actinomycetes</taxon>
        <taxon>Mycobacteriales</taxon>
        <taxon>Gordoniaceae</taxon>
        <taxon>Gordonia</taxon>
    </lineage>
</organism>
<protein>
    <submittedName>
        <fullName evidence="2">Alpha/beta hydrolase fold family protein</fullName>
    </submittedName>
</protein>
<dbReference type="ESTHER" id="gorb4-d0lbg6">
    <property type="family name" value="Monoglyceridelipase_lysophospholip"/>
</dbReference>
<dbReference type="PANTHER" id="PTHR11614">
    <property type="entry name" value="PHOSPHOLIPASE-RELATED"/>
    <property type="match status" value="1"/>
</dbReference>
<dbReference type="HOGENOM" id="CLU_051796_0_0_11"/>
<evidence type="ECO:0000313" key="3">
    <source>
        <dbReference type="Proteomes" id="UP000001219"/>
    </source>
</evidence>
<keyword evidence="3" id="KW-1185">Reference proteome</keyword>
<dbReference type="RefSeq" id="WP_012833937.1">
    <property type="nucleotide sequence ID" value="NC_013441.1"/>
</dbReference>
<gene>
    <name evidence="2" type="ordered locus">Gbro_2131</name>
</gene>
<accession>D0LBG6</accession>
<dbReference type="eggNOG" id="COG2267">
    <property type="taxonomic scope" value="Bacteria"/>
</dbReference>
<evidence type="ECO:0000313" key="2">
    <source>
        <dbReference type="EMBL" id="ACY21380.1"/>
    </source>
</evidence>
<feature type="domain" description="Serine aminopeptidase S33" evidence="1">
    <location>
        <begin position="55"/>
        <end position="203"/>
    </location>
</feature>
<dbReference type="Gene3D" id="3.40.50.1820">
    <property type="entry name" value="alpha/beta hydrolase"/>
    <property type="match status" value="1"/>
</dbReference>
<dbReference type="InterPro" id="IPR022742">
    <property type="entry name" value="Hydrolase_4"/>
</dbReference>